<evidence type="ECO:0000256" key="4">
    <source>
        <dbReference type="SAM" id="MobiDB-lite"/>
    </source>
</evidence>
<proteinExistence type="predicted"/>
<keyword evidence="3" id="KW-0804">Transcription</keyword>
<dbReference type="Proteomes" id="UP000250222">
    <property type="component" value="Unassembled WGS sequence"/>
</dbReference>
<dbReference type="PROSITE" id="PS50932">
    <property type="entry name" value="HTH_LACI_2"/>
    <property type="match status" value="1"/>
</dbReference>
<keyword evidence="7" id="KW-1185">Reference proteome</keyword>
<dbReference type="PANTHER" id="PTHR30146:SF153">
    <property type="entry name" value="LACTOSE OPERON REPRESSOR"/>
    <property type="match status" value="1"/>
</dbReference>
<dbReference type="RefSeq" id="WP_110850726.1">
    <property type="nucleotide sequence ID" value="NZ_QKLZ01000001.1"/>
</dbReference>
<dbReference type="GO" id="GO:0003700">
    <property type="term" value="F:DNA-binding transcription factor activity"/>
    <property type="evidence" value="ECO:0007669"/>
    <property type="project" value="TreeGrafter"/>
</dbReference>
<dbReference type="InterPro" id="IPR028082">
    <property type="entry name" value="Peripla_BP_I"/>
</dbReference>
<dbReference type="SUPFAM" id="SSF47413">
    <property type="entry name" value="lambda repressor-like DNA-binding domains"/>
    <property type="match status" value="1"/>
</dbReference>
<organism evidence="6 7">
    <name type="scientific">Georgenia satyanarayanai</name>
    <dbReference type="NCBI Taxonomy" id="860221"/>
    <lineage>
        <taxon>Bacteria</taxon>
        <taxon>Bacillati</taxon>
        <taxon>Actinomycetota</taxon>
        <taxon>Actinomycetes</taxon>
        <taxon>Micrococcales</taxon>
        <taxon>Bogoriellaceae</taxon>
        <taxon>Georgenia</taxon>
    </lineage>
</organism>
<evidence type="ECO:0000313" key="6">
    <source>
        <dbReference type="EMBL" id="SSA36540.1"/>
    </source>
</evidence>
<evidence type="ECO:0000256" key="1">
    <source>
        <dbReference type="ARBA" id="ARBA00023015"/>
    </source>
</evidence>
<evidence type="ECO:0000259" key="5">
    <source>
        <dbReference type="PROSITE" id="PS50932"/>
    </source>
</evidence>
<dbReference type="Pfam" id="PF00356">
    <property type="entry name" value="LacI"/>
    <property type="match status" value="1"/>
</dbReference>
<dbReference type="GO" id="GO:0000976">
    <property type="term" value="F:transcription cis-regulatory region binding"/>
    <property type="evidence" value="ECO:0007669"/>
    <property type="project" value="TreeGrafter"/>
</dbReference>
<dbReference type="OrthoDB" id="9785139at2"/>
<feature type="region of interest" description="Disordered" evidence="4">
    <location>
        <begin position="1"/>
        <end position="32"/>
    </location>
</feature>
<dbReference type="Pfam" id="PF13377">
    <property type="entry name" value="Peripla_BP_3"/>
    <property type="match status" value="1"/>
</dbReference>
<dbReference type="Gene3D" id="1.10.260.40">
    <property type="entry name" value="lambda repressor-like DNA-binding domains"/>
    <property type="match status" value="1"/>
</dbReference>
<feature type="domain" description="HTH lacI-type" evidence="5">
    <location>
        <begin position="32"/>
        <end position="86"/>
    </location>
</feature>
<keyword evidence="2" id="KW-0238">DNA-binding</keyword>
<dbReference type="Gene3D" id="3.40.50.2300">
    <property type="match status" value="2"/>
</dbReference>
<dbReference type="InterPro" id="IPR046335">
    <property type="entry name" value="LacI/GalR-like_sensor"/>
</dbReference>
<dbReference type="PANTHER" id="PTHR30146">
    <property type="entry name" value="LACI-RELATED TRANSCRIPTIONAL REPRESSOR"/>
    <property type="match status" value="1"/>
</dbReference>
<dbReference type="CDD" id="cd01392">
    <property type="entry name" value="HTH_LacI"/>
    <property type="match status" value="1"/>
</dbReference>
<gene>
    <name evidence="6" type="ORF">SAMN05216184_101204</name>
</gene>
<dbReference type="EMBL" id="UETB01000001">
    <property type="protein sequence ID" value="SSA36540.1"/>
    <property type="molecule type" value="Genomic_DNA"/>
</dbReference>
<evidence type="ECO:0000313" key="7">
    <source>
        <dbReference type="Proteomes" id="UP000250222"/>
    </source>
</evidence>
<reference evidence="6 7" key="1">
    <citation type="submission" date="2016-10" db="EMBL/GenBank/DDBJ databases">
        <authorList>
            <person name="Cai Z."/>
        </authorList>
    </citation>
    <scope>NUCLEOTIDE SEQUENCE [LARGE SCALE GENOMIC DNA]</scope>
    <source>
        <strain evidence="6 7">CGMCC 1.10826</strain>
    </source>
</reference>
<sequence length="364" mass="38314">MSLDTHPVSGQPRRRSSTDTPASTRRRRRTAPSIGDVAAVAGVSAQTVSRVSTGYPGVRPETRDRVLAAMDEVGYVPNSAARALKHGAFRTIGVIAHQLGRTGESFTVDAVLDAARQGGYGVTLVDVRTPTTEDVSEAVAGLADMAIDGLIIIRAESSTPEDLSLPPHIPVVVSDSHFAGHHPAVATDQDAGSRQAVEHLLGLGHRTVSHLAGPADSLPAVERETAWRQALQAAGRPVPPPYRGDWTAAAGHTVGARIAQDVAAGDVTAVFCANDLMALGLYRALYEAGLQVPRDVSVIGFDDVPEAGYFWPPLTSVAQDFHLIGERLVQMLVDQIDGGQRPGERVLLSVELVVRSSTAPPPGA</sequence>
<keyword evidence="1" id="KW-0805">Transcription regulation</keyword>
<evidence type="ECO:0000256" key="2">
    <source>
        <dbReference type="ARBA" id="ARBA00023125"/>
    </source>
</evidence>
<dbReference type="SUPFAM" id="SSF53822">
    <property type="entry name" value="Periplasmic binding protein-like I"/>
    <property type="match status" value="1"/>
</dbReference>
<name>A0A2Y8ZVZ5_9MICO</name>
<dbReference type="CDD" id="cd01574">
    <property type="entry name" value="PBP1_LacI"/>
    <property type="match status" value="1"/>
</dbReference>
<protein>
    <submittedName>
        <fullName evidence="6">Transcriptional regulator, LacI family</fullName>
    </submittedName>
</protein>
<dbReference type="InterPro" id="IPR000843">
    <property type="entry name" value="HTH_LacI"/>
</dbReference>
<dbReference type="InterPro" id="IPR010982">
    <property type="entry name" value="Lambda_DNA-bd_dom_sf"/>
</dbReference>
<accession>A0A2Y8ZVZ5</accession>
<evidence type="ECO:0000256" key="3">
    <source>
        <dbReference type="ARBA" id="ARBA00023163"/>
    </source>
</evidence>
<dbReference type="AlphaFoldDB" id="A0A2Y8ZVZ5"/>
<dbReference type="SMART" id="SM00354">
    <property type="entry name" value="HTH_LACI"/>
    <property type="match status" value="1"/>
</dbReference>